<keyword evidence="1" id="KW-1185">Reference proteome</keyword>
<name>A0A1I7XPG1_HETBA</name>
<protein>
    <submittedName>
        <fullName evidence="2">Ovule protein</fullName>
    </submittedName>
</protein>
<dbReference type="AlphaFoldDB" id="A0A1I7XPG1"/>
<dbReference type="WBParaSite" id="Hba_19232">
    <property type="protein sequence ID" value="Hba_19232"/>
    <property type="gene ID" value="Hba_19232"/>
</dbReference>
<reference evidence="2" key="1">
    <citation type="submission" date="2016-11" db="UniProtKB">
        <authorList>
            <consortium name="WormBaseParasite"/>
        </authorList>
    </citation>
    <scope>IDENTIFICATION</scope>
</reference>
<accession>A0A1I7XPG1</accession>
<proteinExistence type="predicted"/>
<dbReference type="Proteomes" id="UP000095283">
    <property type="component" value="Unplaced"/>
</dbReference>
<sequence>MLRSLKNKHQGQLFFQCGRWILISFDSGSNNINEASREFVFSIKTSEHKKSRLRSLILKVHVRLLSSYVYVLNTGVVSV</sequence>
<evidence type="ECO:0000313" key="2">
    <source>
        <dbReference type="WBParaSite" id="Hba_19232"/>
    </source>
</evidence>
<evidence type="ECO:0000313" key="1">
    <source>
        <dbReference type="Proteomes" id="UP000095283"/>
    </source>
</evidence>
<organism evidence="1 2">
    <name type="scientific">Heterorhabditis bacteriophora</name>
    <name type="common">Entomopathogenic nematode worm</name>
    <dbReference type="NCBI Taxonomy" id="37862"/>
    <lineage>
        <taxon>Eukaryota</taxon>
        <taxon>Metazoa</taxon>
        <taxon>Ecdysozoa</taxon>
        <taxon>Nematoda</taxon>
        <taxon>Chromadorea</taxon>
        <taxon>Rhabditida</taxon>
        <taxon>Rhabditina</taxon>
        <taxon>Rhabditomorpha</taxon>
        <taxon>Strongyloidea</taxon>
        <taxon>Heterorhabditidae</taxon>
        <taxon>Heterorhabditis</taxon>
    </lineage>
</organism>